<reference evidence="1" key="1">
    <citation type="submission" date="2019-07" db="EMBL/GenBank/DDBJ databases">
        <title>Annotation for the trematode Paragonimus miyazaki's.</title>
        <authorList>
            <person name="Choi Y.-J."/>
        </authorList>
    </citation>
    <scope>NUCLEOTIDE SEQUENCE</scope>
    <source>
        <strain evidence="1">Japan</strain>
    </source>
</reference>
<evidence type="ECO:0000313" key="1">
    <source>
        <dbReference type="EMBL" id="KAF7255179.1"/>
    </source>
</evidence>
<accession>A0A8S9YK33</accession>
<proteinExistence type="predicted"/>
<dbReference type="AlphaFoldDB" id="A0A8S9YK33"/>
<name>A0A8S9YK33_9TREM</name>
<organism evidence="1 2">
    <name type="scientific">Paragonimus skrjabini miyazakii</name>
    <dbReference type="NCBI Taxonomy" id="59628"/>
    <lineage>
        <taxon>Eukaryota</taxon>
        <taxon>Metazoa</taxon>
        <taxon>Spiralia</taxon>
        <taxon>Lophotrochozoa</taxon>
        <taxon>Platyhelminthes</taxon>
        <taxon>Trematoda</taxon>
        <taxon>Digenea</taxon>
        <taxon>Plagiorchiida</taxon>
        <taxon>Troglotremata</taxon>
        <taxon>Troglotrematidae</taxon>
        <taxon>Paragonimus</taxon>
    </lineage>
</organism>
<evidence type="ECO:0000313" key="2">
    <source>
        <dbReference type="Proteomes" id="UP000822476"/>
    </source>
</evidence>
<dbReference type="Proteomes" id="UP000822476">
    <property type="component" value="Unassembled WGS sequence"/>
</dbReference>
<protein>
    <submittedName>
        <fullName evidence="1">Uncharacterized protein</fullName>
    </submittedName>
</protein>
<gene>
    <name evidence="1" type="ORF">EG68_10784</name>
</gene>
<comment type="caution">
    <text evidence="1">The sequence shown here is derived from an EMBL/GenBank/DDBJ whole genome shotgun (WGS) entry which is preliminary data.</text>
</comment>
<keyword evidence="2" id="KW-1185">Reference proteome</keyword>
<dbReference type="EMBL" id="JTDE01004229">
    <property type="protein sequence ID" value="KAF7255179.1"/>
    <property type="molecule type" value="Genomic_DNA"/>
</dbReference>
<sequence>MAGVRFLLISGEVLSNDDKSELIRDAFEGLSTCPPDVLQLLQENLSSLSERSESTSTDGLCSTVIFASLCKLKCAQHELFIHGGGGWSCFHAALSGFRHSFYLHFRVDV</sequence>